<dbReference type="STRING" id="745531.A0A0C3SBR6"/>
<proteinExistence type="predicted"/>
<feature type="region of interest" description="Disordered" evidence="1">
    <location>
        <begin position="1"/>
        <end position="151"/>
    </location>
</feature>
<feature type="compositionally biased region" description="Low complexity" evidence="1">
    <location>
        <begin position="111"/>
        <end position="151"/>
    </location>
</feature>
<feature type="compositionally biased region" description="Polar residues" evidence="1">
    <location>
        <begin position="97"/>
        <end position="110"/>
    </location>
</feature>
<feature type="compositionally biased region" description="Low complexity" evidence="1">
    <location>
        <begin position="164"/>
        <end position="177"/>
    </location>
</feature>
<dbReference type="EMBL" id="KN840483">
    <property type="protein sequence ID" value="KIP08205.1"/>
    <property type="molecule type" value="Genomic_DNA"/>
</dbReference>
<reference evidence="2 3" key="1">
    <citation type="journal article" date="2014" name="PLoS Genet.">
        <title>Analysis of the Phlebiopsis gigantea genome, transcriptome and secretome provides insight into its pioneer colonization strategies of wood.</title>
        <authorList>
            <person name="Hori C."/>
            <person name="Ishida T."/>
            <person name="Igarashi K."/>
            <person name="Samejima M."/>
            <person name="Suzuki H."/>
            <person name="Master E."/>
            <person name="Ferreira P."/>
            <person name="Ruiz-Duenas F.J."/>
            <person name="Held B."/>
            <person name="Canessa P."/>
            <person name="Larrondo L.F."/>
            <person name="Schmoll M."/>
            <person name="Druzhinina I.S."/>
            <person name="Kubicek C.P."/>
            <person name="Gaskell J.A."/>
            <person name="Kersten P."/>
            <person name="St John F."/>
            <person name="Glasner J."/>
            <person name="Sabat G."/>
            <person name="Splinter BonDurant S."/>
            <person name="Syed K."/>
            <person name="Yadav J."/>
            <person name="Mgbeahuruike A.C."/>
            <person name="Kovalchuk A."/>
            <person name="Asiegbu F.O."/>
            <person name="Lackner G."/>
            <person name="Hoffmeister D."/>
            <person name="Rencoret J."/>
            <person name="Gutierrez A."/>
            <person name="Sun H."/>
            <person name="Lindquist E."/>
            <person name="Barry K."/>
            <person name="Riley R."/>
            <person name="Grigoriev I.V."/>
            <person name="Henrissat B."/>
            <person name="Kues U."/>
            <person name="Berka R.M."/>
            <person name="Martinez A.T."/>
            <person name="Covert S.F."/>
            <person name="Blanchette R.A."/>
            <person name="Cullen D."/>
        </authorList>
    </citation>
    <scope>NUCLEOTIDE SEQUENCE [LARGE SCALE GENOMIC DNA]</scope>
    <source>
        <strain evidence="2 3">11061_1 CR5-6</strain>
    </source>
</reference>
<feature type="region of interest" description="Disordered" evidence="1">
    <location>
        <begin position="164"/>
        <end position="192"/>
    </location>
</feature>
<accession>A0A0C3SBR6</accession>
<keyword evidence="3" id="KW-1185">Reference proteome</keyword>
<gene>
    <name evidence="2" type="ORF">PHLGIDRAFT_387002</name>
</gene>
<feature type="compositionally biased region" description="Polar residues" evidence="1">
    <location>
        <begin position="43"/>
        <end position="63"/>
    </location>
</feature>
<dbReference type="OrthoDB" id="3253876at2759"/>
<name>A0A0C3SBR6_PHLG1</name>
<sequence>MYSSQGTYGASPPPELSNNPFIDHPANALARYPDINGTDEPVGSSQFTSWMNGGNSSINTTPTGYMGAPSGFGRGYPNPQQTGYPGSPGQPTGLPFQPTSSFGQQLASQITGAYGQTAPQQQQQQYTGYPTSPQYAYGYSQPQPQQQPQRQNAYLPEFDPFAQQSAQGSAQSGPLQGRSQHQLPHPRDFVRDNKQGLESWDSYAWKQIMNCFDGLKDAWAGRKRDIEARMNGLSNQGLFAGGYGGGYGYGNQYGQAQEYSRLEQLVKQADSNIDTSGDLASKKRVRESINAALTNLPDWPPQNY</sequence>
<organism evidence="2 3">
    <name type="scientific">Phlebiopsis gigantea (strain 11061_1 CR5-6)</name>
    <name type="common">White-rot fungus</name>
    <name type="synonym">Peniophora gigantea</name>
    <dbReference type="NCBI Taxonomy" id="745531"/>
    <lineage>
        <taxon>Eukaryota</taxon>
        <taxon>Fungi</taxon>
        <taxon>Dikarya</taxon>
        <taxon>Basidiomycota</taxon>
        <taxon>Agaricomycotina</taxon>
        <taxon>Agaricomycetes</taxon>
        <taxon>Polyporales</taxon>
        <taxon>Phanerochaetaceae</taxon>
        <taxon>Phlebiopsis</taxon>
    </lineage>
</organism>
<dbReference type="HOGENOM" id="CLU_077716_0_0_1"/>
<dbReference type="Proteomes" id="UP000053257">
    <property type="component" value="Unassembled WGS sequence"/>
</dbReference>
<evidence type="ECO:0000313" key="3">
    <source>
        <dbReference type="Proteomes" id="UP000053257"/>
    </source>
</evidence>
<evidence type="ECO:0000313" key="2">
    <source>
        <dbReference type="EMBL" id="KIP08205.1"/>
    </source>
</evidence>
<dbReference type="AlphaFoldDB" id="A0A0C3SBR6"/>
<protein>
    <submittedName>
        <fullName evidence="2">Uncharacterized protein</fullName>
    </submittedName>
</protein>
<evidence type="ECO:0000256" key="1">
    <source>
        <dbReference type="SAM" id="MobiDB-lite"/>
    </source>
</evidence>